<sequence length="101" mass="11491">MPDLHSLGLPLWFLILSLFLPRLSLLALYLQGHTGNVFVISLIPTLVALLIPRILILFWIYTTQGLSIWFLIHAVGLLIAWGAFGTRTRTVYVTRRRASDF</sequence>
<organism evidence="2 3">
    <name type="scientific">Terriglobus roseus</name>
    <dbReference type="NCBI Taxonomy" id="392734"/>
    <lineage>
        <taxon>Bacteria</taxon>
        <taxon>Pseudomonadati</taxon>
        <taxon>Acidobacteriota</taxon>
        <taxon>Terriglobia</taxon>
        <taxon>Terriglobales</taxon>
        <taxon>Acidobacteriaceae</taxon>
        <taxon>Terriglobus</taxon>
    </lineage>
</organism>
<evidence type="ECO:0000256" key="1">
    <source>
        <dbReference type="SAM" id="Phobius"/>
    </source>
</evidence>
<evidence type="ECO:0000313" key="3">
    <source>
        <dbReference type="Proteomes" id="UP000182427"/>
    </source>
</evidence>
<name>A0A1G7FIZ9_9BACT</name>
<dbReference type="AlphaFoldDB" id="A0A1G7FIZ9"/>
<accession>A0A1G7FIZ9</accession>
<dbReference type="OrthoDB" id="120771at2"/>
<keyword evidence="1" id="KW-1133">Transmembrane helix</keyword>
<keyword evidence="3" id="KW-1185">Reference proteome</keyword>
<feature type="transmembrane region" description="Helical" evidence="1">
    <location>
        <begin position="37"/>
        <end position="60"/>
    </location>
</feature>
<evidence type="ECO:0000313" key="2">
    <source>
        <dbReference type="EMBL" id="SDE75842.1"/>
    </source>
</evidence>
<gene>
    <name evidence="2" type="ORF">SAMN05444167_0354</name>
</gene>
<keyword evidence="1" id="KW-0812">Transmembrane</keyword>
<dbReference type="Proteomes" id="UP000182427">
    <property type="component" value="Chromosome I"/>
</dbReference>
<feature type="transmembrane region" description="Helical" evidence="1">
    <location>
        <begin position="12"/>
        <end position="30"/>
    </location>
</feature>
<dbReference type="RefSeq" id="WP_083343631.1">
    <property type="nucleotide sequence ID" value="NZ_LT629690.1"/>
</dbReference>
<reference evidence="2 3" key="1">
    <citation type="submission" date="2016-10" db="EMBL/GenBank/DDBJ databases">
        <authorList>
            <person name="de Groot N.N."/>
        </authorList>
    </citation>
    <scope>NUCLEOTIDE SEQUENCE [LARGE SCALE GENOMIC DNA]</scope>
    <source>
        <strain evidence="2 3">GAS232</strain>
    </source>
</reference>
<proteinExistence type="predicted"/>
<keyword evidence="1" id="KW-0472">Membrane</keyword>
<protein>
    <submittedName>
        <fullName evidence="2">Uncharacterized protein</fullName>
    </submittedName>
</protein>
<dbReference type="EMBL" id="LT629690">
    <property type="protein sequence ID" value="SDE75842.1"/>
    <property type="molecule type" value="Genomic_DNA"/>
</dbReference>
<feature type="transmembrane region" description="Helical" evidence="1">
    <location>
        <begin position="66"/>
        <end position="86"/>
    </location>
</feature>